<protein>
    <submittedName>
        <fullName evidence="2">Uncharacterized protein</fullName>
    </submittedName>
</protein>
<feature type="compositionally biased region" description="Basic and acidic residues" evidence="1">
    <location>
        <begin position="106"/>
        <end position="121"/>
    </location>
</feature>
<accession>A0A561V9S7</accession>
<dbReference type="AlphaFoldDB" id="A0A561V9S7"/>
<proteinExistence type="predicted"/>
<dbReference type="Proteomes" id="UP000316184">
    <property type="component" value="Unassembled WGS sequence"/>
</dbReference>
<evidence type="ECO:0000313" key="2">
    <source>
        <dbReference type="EMBL" id="TWG08375.1"/>
    </source>
</evidence>
<dbReference type="EMBL" id="VIWX01000001">
    <property type="protein sequence ID" value="TWG08375.1"/>
    <property type="molecule type" value="Genomic_DNA"/>
</dbReference>
<dbReference type="OrthoDB" id="3698355at2"/>
<reference evidence="2 3" key="1">
    <citation type="submission" date="2019-06" db="EMBL/GenBank/DDBJ databases">
        <title>Sequencing the genomes of 1000 actinobacteria strains.</title>
        <authorList>
            <person name="Klenk H.-P."/>
        </authorList>
    </citation>
    <scope>NUCLEOTIDE SEQUENCE [LARGE SCALE GENOMIC DNA]</scope>
    <source>
        <strain evidence="2 3">DSM 46699</strain>
    </source>
</reference>
<organism evidence="2 3">
    <name type="scientific">Saccharopolyspora dendranthemae</name>
    <dbReference type="NCBI Taxonomy" id="1181886"/>
    <lineage>
        <taxon>Bacteria</taxon>
        <taxon>Bacillati</taxon>
        <taxon>Actinomycetota</taxon>
        <taxon>Actinomycetes</taxon>
        <taxon>Pseudonocardiales</taxon>
        <taxon>Pseudonocardiaceae</taxon>
        <taxon>Saccharopolyspora</taxon>
    </lineage>
</organism>
<name>A0A561V9S7_9PSEU</name>
<evidence type="ECO:0000256" key="1">
    <source>
        <dbReference type="SAM" id="MobiDB-lite"/>
    </source>
</evidence>
<keyword evidence="3" id="KW-1185">Reference proteome</keyword>
<gene>
    <name evidence="2" type="ORF">FHU35_11994</name>
</gene>
<sequence>MNRLLPALVLVGVALAGCGEDPQVRARLGARVAEVKAAALAYDRLDAETALAALHRDIAEAVAEGTLDSASAGSIMAAADRVAEDVRTIPAPGSGPVIVTVVPPEPRAEDKKSRGGGKHDG</sequence>
<dbReference type="RefSeq" id="WP_145737160.1">
    <property type="nucleotide sequence ID" value="NZ_VIWX01000001.1"/>
</dbReference>
<comment type="caution">
    <text evidence="2">The sequence shown here is derived from an EMBL/GenBank/DDBJ whole genome shotgun (WGS) entry which is preliminary data.</text>
</comment>
<feature type="region of interest" description="Disordered" evidence="1">
    <location>
        <begin position="94"/>
        <end position="121"/>
    </location>
</feature>
<dbReference type="PROSITE" id="PS51257">
    <property type="entry name" value="PROKAR_LIPOPROTEIN"/>
    <property type="match status" value="1"/>
</dbReference>
<evidence type="ECO:0000313" key="3">
    <source>
        <dbReference type="Proteomes" id="UP000316184"/>
    </source>
</evidence>